<dbReference type="Proteomes" id="UP000177167">
    <property type="component" value="Unassembled WGS sequence"/>
</dbReference>
<dbReference type="Pfam" id="PF05137">
    <property type="entry name" value="PilN"/>
    <property type="match status" value="1"/>
</dbReference>
<protein>
    <recommendedName>
        <fullName evidence="4">Fimbrial assembly protein</fullName>
    </recommendedName>
</protein>
<evidence type="ECO:0000256" key="1">
    <source>
        <dbReference type="SAM" id="Phobius"/>
    </source>
</evidence>
<feature type="transmembrane region" description="Helical" evidence="1">
    <location>
        <begin position="27"/>
        <end position="48"/>
    </location>
</feature>
<gene>
    <name evidence="2" type="ORF">A3J46_04360</name>
</gene>
<sequence length="187" mass="20898">MLRNQDIQLLPETRTRLDLGTNGGKKFFISGAAILAVSVALVLLLSWYKGSLEQRISQIDSDLTALESKRDKKFENNLLVLDRQISLVASLLDKHVYWSTALDKVERLLQTQVQITRVELKEHSIIEMDGVAANYSTVAKQIAAFLTDSAVDDVGLRGVRATNTGVVEFTMQIKIKPESLLKNDKQK</sequence>
<proteinExistence type="predicted"/>
<evidence type="ECO:0000313" key="3">
    <source>
        <dbReference type="Proteomes" id="UP000177167"/>
    </source>
</evidence>
<reference evidence="2 3" key="1">
    <citation type="journal article" date="2016" name="Nat. Commun.">
        <title>Thousands of microbial genomes shed light on interconnected biogeochemical processes in an aquifer system.</title>
        <authorList>
            <person name="Anantharaman K."/>
            <person name="Brown C.T."/>
            <person name="Hug L.A."/>
            <person name="Sharon I."/>
            <person name="Castelle C.J."/>
            <person name="Probst A.J."/>
            <person name="Thomas B.C."/>
            <person name="Singh A."/>
            <person name="Wilkins M.J."/>
            <person name="Karaoz U."/>
            <person name="Brodie E.L."/>
            <person name="Williams K.H."/>
            <person name="Hubbard S.S."/>
            <person name="Banfield J.F."/>
        </authorList>
    </citation>
    <scope>NUCLEOTIDE SEQUENCE [LARGE SCALE GENOMIC DNA]</scope>
</reference>
<comment type="caution">
    <text evidence="2">The sequence shown here is derived from an EMBL/GenBank/DDBJ whole genome shotgun (WGS) entry which is preliminary data.</text>
</comment>
<evidence type="ECO:0000313" key="2">
    <source>
        <dbReference type="EMBL" id="OGN08773.1"/>
    </source>
</evidence>
<name>A0A1F8F6K8_9BACT</name>
<keyword evidence="1" id="KW-0472">Membrane</keyword>
<evidence type="ECO:0008006" key="4">
    <source>
        <dbReference type="Google" id="ProtNLM"/>
    </source>
</evidence>
<accession>A0A1F8F6K8</accession>
<organism evidence="2 3">
    <name type="scientific">Candidatus Yanofskybacteria bacterium RIFCSPHIGHO2_02_FULL_41_11</name>
    <dbReference type="NCBI Taxonomy" id="1802675"/>
    <lineage>
        <taxon>Bacteria</taxon>
        <taxon>Candidatus Yanofskyibacteriota</taxon>
    </lineage>
</organism>
<dbReference type="EMBL" id="MGJP01000053">
    <property type="protein sequence ID" value="OGN08773.1"/>
    <property type="molecule type" value="Genomic_DNA"/>
</dbReference>
<dbReference type="AlphaFoldDB" id="A0A1F8F6K8"/>
<keyword evidence="1" id="KW-1133">Transmembrane helix</keyword>
<dbReference type="InterPro" id="IPR007813">
    <property type="entry name" value="PilN"/>
</dbReference>
<keyword evidence="1" id="KW-0812">Transmembrane</keyword>